<reference evidence="1 2" key="1">
    <citation type="journal article" date="2023" name="Genes (Basel)">
        <title>Chromosome-Level Genome Assembly and Circadian Gene Repertoire of the Patagonia Blennie Eleginops maclovinus-The Closest Ancestral Proxy of Antarctic Cryonotothenioids.</title>
        <authorList>
            <person name="Cheng C.C."/>
            <person name="Rivera-Colon A.G."/>
            <person name="Minhas B.F."/>
            <person name="Wilson L."/>
            <person name="Rayamajhi N."/>
            <person name="Vargas-Chacoff L."/>
            <person name="Catchen J.M."/>
        </authorList>
    </citation>
    <scope>NUCLEOTIDE SEQUENCE [LARGE SCALE GENOMIC DNA]</scope>
    <source>
        <strain evidence="1">JMC-PN-2008</strain>
    </source>
</reference>
<comment type="caution">
    <text evidence="1">The sequence shown here is derived from an EMBL/GenBank/DDBJ whole genome shotgun (WGS) entry which is preliminary data.</text>
</comment>
<organism evidence="1 2">
    <name type="scientific">Eleginops maclovinus</name>
    <name type="common">Patagonian blennie</name>
    <name type="synonym">Eleginus maclovinus</name>
    <dbReference type="NCBI Taxonomy" id="56733"/>
    <lineage>
        <taxon>Eukaryota</taxon>
        <taxon>Metazoa</taxon>
        <taxon>Chordata</taxon>
        <taxon>Craniata</taxon>
        <taxon>Vertebrata</taxon>
        <taxon>Euteleostomi</taxon>
        <taxon>Actinopterygii</taxon>
        <taxon>Neopterygii</taxon>
        <taxon>Teleostei</taxon>
        <taxon>Neoteleostei</taxon>
        <taxon>Acanthomorphata</taxon>
        <taxon>Eupercaria</taxon>
        <taxon>Perciformes</taxon>
        <taxon>Notothenioidei</taxon>
        <taxon>Eleginopidae</taxon>
        <taxon>Eleginops</taxon>
    </lineage>
</organism>
<reference evidence="1 2" key="2">
    <citation type="journal article" date="2023" name="Mol. Biol. Evol.">
        <title>Genomics of Secondarily Temperate Adaptation in the Only Non-Antarctic Icefish.</title>
        <authorList>
            <person name="Rivera-Colon A.G."/>
            <person name="Rayamajhi N."/>
            <person name="Minhas B.F."/>
            <person name="Madrigal G."/>
            <person name="Bilyk K.T."/>
            <person name="Yoon V."/>
            <person name="Hune M."/>
            <person name="Gregory S."/>
            <person name="Cheng C.H.C."/>
            <person name="Catchen J.M."/>
        </authorList>
    </citation>
    <scope>NUCLEOTIDE SEQUENCE [LARGE SCALE GENOMIC DNA]</scope>
    <source>
        <strain evidence="1">JMC-PN-2008</strain>
    </source>
</reference>
<proteinExistence type="predicted"/>
<keyword evidence="2" id="KW-1185">Reference proteome</keyword>
<evidence type="ECO:0000313" key="1">
    <source>
        <dbReference type="EMBL" id="KAK5873172.1"/>
    </source>
</evidence>
<gene>
    <name evidence="1" type="ORF">PBY51_013809</name>
</gene>
<protein>
    <submittedName>
        <fullName evidence="1">Uncharacterized protein</fullName>
    </submittedName>
</protein>
<dbReference type="Proteomes" id="UP001346869">
    <property type="component" value="Unassembled WGS sequence"/>
</dbReference>
<dbReference type="AlphaFoldDB" id="A0AAN7Y5X2"/>
<name>A0AAN7Y5X2_ELEMC</name>
<accession>A0AAN7Y5X2</accession>
<evidence type="ECO:0000313" key="2">
    <source>
        <dbReference type="Proteomes" id="UP001346869"/>
    </source>
</evidence>
<sequence length="80" mass="9068">MGKKVKGPERNGLIPKNPCDSVGVLSPAPFDHFQPGCCIRHEEAELLCSAIIRMTGGERRQPDFQDRRKTRSLFDVCWQI</sequence>
<dbReference type="EMBL" id="JAUZQC010000004">
    <property type="protein sequence ID" value="KAK5873172.1"/>
    <property type="molecule type" value="Genomic_DNA"/>
</dbReference>